<evidence type="ECO:0000313" key="1">
    <source>
        <dbReference type="EMBL" id="MCC9641624.1"/>
    </source>
</evidence>
<evidence type="ECO:0000313" key="2">
    <source>
        <dbReference type="Proteomes" id="UP001430306"/>
    </source>
</evidence>
<organism evidence="1 2">
    <name type="scientific">Rhodopirellula halodulae</name>
    <dbReference type="NCBI Taxonomy" id="2894198"/>
    <lineage>
        <taxon>Bacteria</taxon>
        <taxon>Pseudomonadati</taxon>
        <taxon>Planctomycetota</taxon>
        <taxon>Planctomycetia</taxon>
        <taxon>Pirellulales</taxon>
        <taxon>Pirellulaceae</taxon>
        <taxon>Rhodopirellula</taxon>
    </lineage>
</organism>
<dbReference type="EMBL" id="JAJKFW010000009">
    <property type="protein sequence ID" value="MCC9641624.1"/>
    <property type="molecule type" value="Genomic_DNA"/>
</dbReference>
<gene>
    <name evidence="1" type="ORF">LOC71_05010</name>
</gene>
<protein>
    <submittedName>
        <fullName evidence="1">Uncharacterized protein</fullName>
    </submittedName>
</protein>
<dbReference type="RefSeq" id="WP_230271929.1">
    <property type="nucleotide sequence ID" value="NZ_JAJKFW010000009.1"/>
</dbReference>
<name>A0ABS8NDK6_9BACT</name>
<dbReference type="Proteomes" id="UP001430306">
    <property type="component" value="Unassembled WGS sequence"/>
</dbReference>
<proteinExistence type="predicted"/>
<reference evidence="1" key="1">
    <citation type="submission" date="2021-11" db="EMBL/GenBank/DDBJ databases">
        <title>Genome sequence.</title>
        <authorList>
            <person name="Sun Q."/>
        </authorList>
    </citation>
    <scope>NUCLEOTIDE SEQUENCE</scope>
    <source>
        <strain evidence="1">JC740</strain>
    </source>
</reference>
<sequence length="270" mass="29863">MTSPMLPRDRYVLLLVVSKPQTMNARKALPGRTRWPNELETIACLLESNLLLTRLTFAGLTKRVTIRCTRSGGGGLFGNGCDVRRRPVIGSVIRLKMHDPSLIVAERFDRIVADMTTRGIGRPEGLADNDQTIYYIVATRCEIDMGGFNSVFDQLLSETEILKLVDILYRLQSAALANAFLRAHGLLRDAGFFDDDGDGDKMVTDYDRADGTGLLNAIESEIREGDQLWGPGQRTCRSSMTATERITMTCTRSGGGDLLRFPITLVSTAR</sequence>
<keyword evidence="2" id="KW-1185">Reference proteome</keyword>
<accession>A0ABS8NDK6</accession>
<comment type="caution">
    <text evidence="1">The sequence shown here is derived from an EMBL/GenBank/DDBJ whole genome shotgun (WGS) entry which is preliminary data.</text>
</comment>